<evidence type="ECO:0000313" key="3">
    <source>
        <dbReference type="Proteomes" id="UP001240447"/>
    </source>
</evidence>
<proteinExistence type="predicted"/>
<reference evidence="2 3" key="1">
    <citation type="submission" date="2023-07" db="EMBL/GenBank/DDBJ databases">
        <title>Sequencing the genomes of 1000 actinobacteria strains.</title>
        <authorList>
            <person name="Klenk H.-P."/>
        </authorList>
    </citation>
    <scope>NUCLEOTIDE SEQUENCE [LARGE SCALE GENOMIC DNA]</scope>
    <source>
        <strain evidence="2 3">GD13</strain>
    </source>
</reference>
<organism evidence="2 3">
    <name type="scientific">Nocardioides massiliensis</name>
    <dbReference type="NCBI Taxonomy" id="1325935"/>
    <lineage>
        <taxon>Bacteria</taxon>
        <taxon>Bacillati</taxon>
        <taxon>Actinomycetota</taxon>
        <taxon>Actinomycetes</taxon>
        <taxon>Propionibacteriales</taxon>
        <taxon>Nocardioidaceae</taxon>
        <taxon>Nocardioides</taxon>
    </lineage>
</organism>
<sequence length="347" mass="37854">MVEEHFVPRAPRPARLVRPVPVDPRGRDGPTRGAAQGPRWRRVGPAGYVPADVELTVEQRIAEEWCNLPGSRVTGWAACRLWGAAFADGETAEGDHLDVPLLLPRERSARRRSGRVVSRRIVPEAHHASRWRIATLTPGMAAVEATAAIGDERERIVFLEMMFAAGATLPEWVSTALDAAPVRGRTSVGQALATAGERSVSPNESRLRLVWTRDVGLAEPLVNQDLFDVHGRFLARVDLLDPVLGLVGEYDGAAHRSASRHHRDVAREADLRDAGLEVVRIVGGELTTEAGRAAAALQLRRGAQRASPRGVEARWSLTGGRRPWLTACDHLRARIPDNGIQDAGERP</sequence>
<gene>
    <name evidence="2" type="ORF">J2S59_002057</name>
</gene>
<comment type="caution">
    <text evidence="2">The sequence shown here is derived from an EMBL/GenBank/DDBJ whole genome shotgun (WGS) entry which is preliminary data.</text>
</comment>
<name>A0ABT9NPA3_9ACTN</name>
<evidence type="ECO:0008006" key="4">
    <source>
        <dbReference type="Google" id="ProtNLM"/>
    </source>
</evidence>
<evidence type="ECO:0000313" key="2">
    <source>
        <dbReference type="EMBL" id="MDP9822248.1"/>
    </source>
</evidence>
<dbReference type="Proteomes" id="UP001240447">
    <property type="component" value="Unassembled WGS sequence"/>
</dbReference>
<dbReference type="EMBL" id="JAUSQM010000001">
    <property type="protein sequence ID" value="MDP9822248.1"/>
    <property type="molecule type" value="Genomic_DNA"/>
</dbReference>
<dbReference type="RefSeq" id="WP_068122573.1">
    <property type="nucleotide sequence ID" value="NZ_CCXJ01000603.1"/>
</dbReference>
<keyword evidence="3" id="KW-1185">Reference proteome</keyword>
<feature type="region of interest" description="Disordered" evidence="1">
    <location>
        <begin position="14"/>
        <end position="43"/>
    </location>
</feature>
<protein>
    <recommendedName>
        <fullName evidence="4">DUF559 domain-containing protein</fullName>
    </recommendedName>
</protein>
<evidence type="ECO:0000256" key="1">
    <source>
        <dbReference type="SAM" id="MobiDB-lite"/>
    </source>
</evidence>
<accession>A0ABT9NPA3</accession>